<evidence type="ECO:0000313" key="3">
    <source>
        <dbReference type="Proteomes" id="UP001229421"/>
    </source>
</evidence>
<dbReference type="Proteomes" id="UP001229421">
    <property type="component" value="Unassembled WGS sequence"/>
</dbReference>
<feature type="region of interest" description="Disordered" evidence="1">
    <location>
        <begin position="1"/>
        <end position="24"/>
    </location>
</feature>
<evidence type="ECO:0000313" key="2">
    <source>
        <dbReference type="EMBL" id="KAK1440749.1"/>
    </source>
</evidence>
<sequence>MSSSSSVVESKEHTRNKKEKRGASIIKPTCSDYSLLHLANASFVPKDLSKSNLFSPTFIPTSKPSTQSGV</sequence>
<dbReference type="AlphaFoldDB" id="A0AAD8PBX6"/>
<name>A0AAD8PBX6_TARER</name>
<accession>A0AAD8PBX6</accession>
<evidence type="ECO:0000256" key="1">
    <source>
        <dbReference type="SAM" id="MobiDB-lite"/>
    </source>
</evidence>
<keyword evidence="3" id="KW-1185">Reference proteome</keyword>
<gene>
    <name evidence="2" type="ORF">QVD17_06580</name>
</gene>
<protein>
    <submittedName>
        <fullName evidence="2">Uncharacterized protein</fullName>
    </submittedName>
</protein>
<organism evidence="2 3">
    <name type="scientific">Tagetes erecta</name>
    <name type="common">African marigold</name>
    <dbReference type="NCBI Taxonomy" id="13708"/>
    <lineage>
        <taxon>Eukaryota</taxon>
        <taxon>Viridiplantae</taxon>
        <taxon>Streptophyta</taxon>
        <taxon>Embryophyta</taxon>
        <taxon>Tracheophyta</taxon>
        <taxon>Spermatophyta</taxon>
        <taxon>Magnoliopsida</taxon>
        <taxon>eudicotyledons</taxon>
        <taxon>Gunneridae</taxon>
        <taxon>Pentapetalae</taxon>
        <taxon>asterids</taxon>
        <taxon>campanulids</taxon>
        <taxon>Asterales</taxon>
        <taxon>Asteraceae</taxon>
        <taxon>Asteroideae</taxon>
        <taxon>Heliantheae alliance</taxon>
        <taxon>Tageteae</taxon>
        <taxon>Tagetes</taxon>
    </lineage>
</organism>
<comment type="caution">
    <text evidence="2">The sequence shown here is derived from an EMBL/GenBank/DDBJ whole genome shotgun (WGS) entry which is preliminary data.</text>
</comment>
<reference evidence="2" key="1">
    <citation type="journal article" date="2023" name="bioRxiv">
        <title>Improved chromosome-level genome assembly for marigold (Tagetes erecta).</title>
        <authorList>
            <person name="Jiang F."/>
            <person name="Yuan L."/>
            <person name="Wang S."/>
            <person name="Wang H."/>
            <person name="Xu D."/>
            <person name="Wang A."/>
            <person name="Fan W."/>
        </authorList>
    </citation>
    <scope>NUCLEOTIDE SEQUENCE</scope>
    <source>
        <strain evidence="2">WSJ</strain>
        <tissue evidence="2">Leaf</tissue>
    </source>
</reference>
<dbReference type="EMBL" id="JAUHHV010000001">
    <property type="protein sequence ID" value="KAK1440749.1"/>
    <property type="molecule type" value="Genomic_DNA"/>
</dbReference>
<proteinExistence type="predicted"/>